<reference evidence="1 2" key="1">
    <citation type="submission" date="2019-04" db="EMBL/GenBank/DDBJ databases">
        <title>Trinickia sp. 7GSK02, isolated from subtropical forest soil.</title>
        <authorList>
            <person name="Gao Z.-H."/>
            <person name="Qiu L.-H."/>
        </authorList>
    </citation>
    <scope>NUCLEOTIDE SEQUENCE [LARGE SCALE GENOMIC DNA]</scope>
    <source>
        <strain evidence="1 2">7GSK02</strain>
    </source>
</reference>
<dbReference type="InterPro" id="IPR001753">
    <property type="entry name" value="Enoyl-CoA_hydra/iso"/>
</dbReference>
<dbReference type="EMBL" id="SWJE01000004">
    <property type="protein sequence ID" value="TKC90055.1"/>
    <property type="molecule type" value="Genomic_DNA"/>
</dbReference>
<dbReference type="GO" id="GO:0003824">
    <property type="term" value="F:catalytic activity"/>
    <property type="evidence" value="ECO:0007669"/>
    <property type="project" value="UniProtKB-ARBA"/>
</dbReference>
<dbReference type="Pfam" id="PF00378">
    <property type="entry name" value="ECH_1"/>
    <property type="match status" value="1"/>
</dbReference>
<comment type="caution">
    <text evidence="1">The sequence shown here is derived from an EMBL/GenBank/DDBJ whole genome shotgun (WGS) entry which is preliminary data.</text>
</comment>
<evidence type="ECO:0000313" key="2">
    <source>
        <dbReference type="Proteomes" id="UP000305539"/>
    </source>
</evidence>
<dbReference type="SUPFAM" id="SSF52096">
    <property type="entry name" value="ClpP/crotonase"/>
    <property type="match status" value="1"/>
</dbReference>
<dbReference type="OrthoDB" id="2862111at2"/>
<evidence type="ECO:0000313" key="1">
    <source>
        <dbReference type="EMBL" id="TKC90055.1"/>
    </source>
</evidence>
<dbReference type="Gene3D" id="3.30.300.220">
    <property type="match status" value="1"/>
</dbReference>
<evidence type="ECO:0008006" key="3">
    <source>
        <dbReference type="Google" id="ProtNLM"/>
    </source>
</evidence>
<sequence>MREPLVLVDTSQAGVAVLTLNRPQAMSALSKALCHALCEAVHCIEADPNIRVLVVTGGGRAACRSRRNS</sequence>
<name>A0A4U1I9P5_9BURK</name>
<dbReference type="Proteomes" id="UP000305539">
    <property type="component" value="Unassembled WGS sequence"/>
</dbReference>
<proteinExistence type="predicted"/>
<dbReference type="AlphaFoldDB" id="A0A4U1I9P5"/>
<dbReference type="RefSeq" id="WP_136893385.1">
    <property type="nucleotide sequence ID" value="NZ_SWJE01000004.1"/>
</dbReference>
<protein>
    <recommendedName>
        <fullName evidence="3">Enoyl-CoA hydratase/isomerase family protein</fullName>
    </recommendedName>
</protein>
<organism evidence="1 2">
    <name type="scientific">Trinickia terrae</name>
    <dbReference type="NCBI Taxonomy" id="2571161"/>
    <lineage>
        <taxon>Bacteria</taxon>
        <taxon>Pseudomonadati</taxon>
        <taxon>Pseudomonadota</taxon>
        <taxon>Betaproteobacteria</taxon>
        <taxon>Burkholderiales</taxon>
        <taxon>Burkholderiaceae</taxon>
        <taxon>Trinickia</taxon>
    </lineage>
</organism>
<gene>
    <name evidence="1" type="ORF">FAZ69_07785</name>
</gene>
<keyword evidence="2" id="KW-1185">Reference proteome</keyword>
<accession>A0A4U1I9P5</accession>
<dbReference type="InterPro" id="IPR029045">
    <property type="entry name" value="ClpP/crotonase-like_dom_sf"/>
</dbReference>